<organism evidence="4 5">
    <name type="scientific">Xanthocytophaga agilis</name>
    <dbReference type="NCBI Taxonomy" id="3048010"/>
    <lineage>
        <taxon>Bacteria</taxon>
        <taxon>Pseudomonadati</taxon>
        <taxon>Bacteroidota</taxon>
        <taxon>Cytophagia</taxon>
        <taxon>Cytophagales</taxon>
        <taxon>Rhodocytophagaceae</taxon>
        <taxon>Xanthocytophaga</taxon>
    </lineage>
</organism>
<feature type="domain" description="Glycosyl transferase family 1" evidence="3">
    <location>
        <begin position="199"/>
        <end position="364"/>
    </location>
</feature>
<dbReference type="PANTHER" id="PTHR12526:SF629">
    <property type="entry name" value="TEICHURONIC ACID BIOSYNTHESIS GLYCOSYLTRANSFERASE TUAH-RELATED"/>
    <property type="match status" value="1"/>
</dbReference>
<keyword evidence="1 4" id="KW-0328">Glycosyltransferase</keyword>
<reference evidence="4" key="1">
    <citation type="submission" date="2023-05" db="EMBL/GenBank/DDBJ databases">
        <authorList>
            <person name="Zhang X."/>
        </authorList>
    </citation>
    <scope>NUCLEOTIDE SEQUENCE</scope>
    <source>
        <strain evidence="4">BD1B2-1</strain>
    </source>
</reference>
<dbReference type="Pfam" id="PF00534">
    <property type="entry name" value="Glycos_transf_1"/>
    <property type="match status" value="1"/>
</dbReference>
<dbReference type="EC" id="2.4.-.-" evidence="4"/>
<comment type="caution">
    <text evidence="4">The sequence shown here is derived from an EMBL/GenBank/DDBJ whole genome shotgun (WGS) entry which is preliminary data.</text>
</comment>
<keyword evidence="5" id="KW-1185">Reference proteome</keyword>
<dbReference type="GO" id="GO:0016757">
    <property type="term" value="F:glycosyltransferase activity"/>
    <property type="evidence" value="ECO:0007669"/>
    <property type="project" value="UniProtKB-KW"/>
</dbReference>
<dbReference type="Proteomes" id="UP001232063">
    <property type="component" value="Unassembled WGS sequence"/>
</dbReference>
<evidence type="ECO:0000313" key="4">
    <source>
        <dbReference type="EMBL" id="MDJ1502187.1"/>
    </source>
</evidence>
<sequence length="394" mass="44944">MKKHLLVISHEASRTGAVLVLLNLLQWFRQQNLFEITIILYRTGELEPDFRAVGNVYIWNKEESSQTNTYTQLVSKIQNKLSGSSKHKYILEALRTHKWEAVYINTALAARILPEIASLLHCPIFCHIHELEIVLQTYCRLDKFSKAEPFITHYITASEAVKQNLIENKHISLHKPQHVVYEWIDTSKIRKPSKKTSDVKKELGIPENAFVVGGSGLVEWRKGADLFLMVADYLRLKNELNNTYFVWIGHVDATEKLKIDYELKRTGLNKQVIFTGKKENPQDYFQIFDVFALTSREDPFPLVVLEAAALKKPIVCFDQAGGIPEFVANGGGHAVSYLDIYAMAQWISTLRDDLESLSKMGEIAATQVEHYDVTVAGKKIYQLLEDAVARYSKS</sequence>
<evidence type="ECO:0000256" key="1">
    <source>
        <dbReference type="ARBA" id="ARBA00022676"/>
    </source>
</evidence>
<dbReference type="EMBL" id="JASJOU010000005">
    <property type="protein sequence ID" value="MDJ1502187.1"/>
    <property type="molecule type" value="Genomic_DNA"/>
</dbReference>
<protein>
    <submittedName>
        <fullName evidence="4">Glycosyltransferase family 4 protein</fullName>
        <ecNumber evidence="4">2.4.-.-</ecNumber>
    </submittedName>
</protein>
<dbReference type="RefSeq" id="WP_314512095.1">
    <property type="nucleotide sequence ID" value="NZ_JASJOU010000005.1"/>
</dbReference>
<evidence type="ECO:0000313" key="5">
    <source>
        <dbReference type="Proteomes" id="UP001232063"/>
    </source>
</evidence>
<name>A0AAE3UG81_9BACT</name>
<dbReference type="PANTHER" id="PTHR12526">
    <property type="entry name" value="GLYCOSYLTRANSFERASE"/>
    <property type="match status" value="1"/>
</dbReference>
<dbReference type="SUPFAM" id="SSF53756">
    <property type="entry name" value="UDP-Glycosyltransferase/glycogen phosphorylase"/>
    <property type="match status" value="1"/>
</dbReference>
<dbReference type="AlphaFoldDB" id="A0AAE3UG81"/>
<accession>A0AAE3UG81</accession>
<evidence type="ECO:0000256" key="2">
    <source>
        <dbReference type="ARBA" id="ARBA00022679"/>
    </source>
</evidence>
<dbReference type="CDD" id="cd03801">
    <property type="entry name" value="GT4_PimA-like"/>
    <property type="match status" value="1"/>
</dbReference>
<dbReference type="InterPro" id="IPR001296">
    <property type="entry name" value="Glyco_trans_1"/>
</dbReference>
<gene>
    <name evidence="4" type="ORF">QNI22_16085</name>
</gene>
<dbReference type="Gene3D" id="3.40.50.2000">
    <property type="entry name" value="Glycogen Phosphorylase B"/>
    <property type="match status" value="2"/>
</dbReference>
<keyword evidence="2 4" id="KW-0808">Transferase</keyword>
<proteinExistence type="predicted"/>
<evidence type="ECO:0000259" key="3">
    <source>
        <dbReference type="Pfam" id="PF00534"/>
    </source>
</evidence>